<gene>
    <name evidence="1" type="ORF">H6G81_25655</name>
</gene>
<accession>A0ABR8GXC1</accession>
<sequence length="56" mass="6303">MGHGAWGMGHGAWGMERIVFIHALALLNFFNSHCERAQCPMPNAHCPLPYLLTQLR</sequence>
<evidence type="ECO:0000313" key="2">
    <source>
        <dbReference type="Proteomes" id="UP000660380"/>
    </source>
</evidence>
<name>A0ABR8GXC1_9CYAN</name>
<reference evidence="1 2" key="1">
    <citation type="journal article" date="2020" name="ISME J.">
        <title>Comparative genomics reveals insights into cyanobacterial evolution and habitat adaptation.</title>
        <authorList>
            <person name="Chen M.Y."/>
            <person name="Teng W.K."/>
            <person name="Zhao L."/>
            <person name="Hu C.X."/>
            <person name="Zhou Y.K."/>
            <person name="Han B.P."/>
            <person name="Song L.R."/>
            <person name="Shu W.S."/>
        </authorList>
    </citation>
    <scope>NUCLEOTIDE SEQUENCE [LARGE SCALE GENOMIC DNA]</scope>
    <source>
        <strain evidence="1 2">FACHB-248</strain>
    </source>
</reference>
<evidence type="ECO:0000313" key="1">
    <source>
        <dbReference type="EMBL" id="MBD2607812.1"/>
    </source>
</evidence>
<comment type="caution">
    <text evidence="1">The sequence shown here is derived from an EMBL/GenBank/DDBJ whole genome shotgun (WGS) entry which is preliminary data.</text>
</comment>
<dbReference type="EMBL" id="JACJTA010000073">
    <property type="protein sequence ID" value="MBD2607812.1"/>
    <property type="molecule type" value="Genomic_DNA"/>
</dbReference>
<dbReference type="RefSeq" id="WP_186227783.1">
    <property type="nucleotide sequence ID" value="NZ_JACJTA010000073.1"/>
</dbReference>
<dbReference type="Proteomes" id="UP000660380">
    <property type="component" value="Unassembled WGS sequence"/>
</dbReference>
<keyword evidence="2" id="KW-1185">Reference proteome</keyword>
<protein>
    <submittedName>
        <fullName evidence="1">Uncharacterized protein</fullName>
    </submittedName>
</protein>
<organism evidence="1 2">
    <name type="scientific">Scytonema hofmannii FACHB-248</name>
    <dbReference type="NCBI Taxonomy" id="1842502"/>
    <lineage>
        <taxon>Bacteria</taxon>
        <taxon>Bacillati</taxon>
        <taxon>Cyanobacteriota</taxon>
        <taxon>Cyanophyceae</taxon>
        <taxon>Nostocales</taxon>
        <taxon>Scytonemataceae</taxon>
        <taxon>Scytonema</taxon>
    </lineage>
</organism>
<proteinExistence type="predicted"/>